<reference evidence="3" key="1">
    <citation type="submission" date="2016-10" db="EMBL/GenBank/DDBJ databases">
        <authorList>
            <person name="Varghese N."/>
            <person name="Submissions S."/>
        </authorList>
    </citation>
    <scope>NUCLEOTIDE SEQUENCE [LARGE SCALE GENOMIC DNA]</scope>
    <source>
        <strain evidence="3">LMG 25967</strain>
    </source>
</reference>
<feature type="transmembrane region" description="Helical" evidence="1">
    <location>
        <begin position="12"/>
        <end position="35"/>
    </location>
</feature>
<evidence type="ECO:0000313" key="3">
    <source>
        <dbReference type="Proteomes" id="UP000242930"/>
    </source>
</evidence>
<organism evidence="2 3">
    <name type="scientific">Pseudomonas linyingensis</name>
    <dbReference type="NCBI Taxonomy" id="915471"/>
    <lineage>
        <taxon>Bacteria</taxon>
        <taxon>Pseudomonadati</taxon>
        <taxon>Pseudomonadota</taxon>
        <taxon>Gammaproteobacteria</taxon>
        <taxon>Pseudomonadales</taxon>
        <taxon>Pseudomonadaceae</taxon>
        <taxon>Pseudomonas</taxon>
    </lineage>
</organism>
<dbReference type="Pfam" id="PF05106">
    <property type="entry name" value="Phage_holin_3_1"/>
    <property type="match status" value="1"/>
</dbReference>
<accession>A0A1H6ZWN1</accession>
<keyword evidence="1" id="KW-0472">Membrane</keyword>
<dbReference type="Proteomes" id="UP000242930">
    <property type="component" value="Unassembled WGS sequence"/>
</dbReference>
<protein>
    <submittedName>
        <fullName evidence="2">Phage holin, lambda family</fullName>
    </submittedName>
</protein>
<keyword evidence="1" id="KW-1133">Transmembrane helix</keyword>
<name>A0A1H6ZWN1_9PSED</name>
<evidence type="ECO:0000313" key="2">
    <source>
        <dbReference type="EMBL" id="SEJ57731.1"/>
    </source>
</evidence>
<sequence>MKTMPEKDPALLAAALIMLRDHGFAGLLAFVLSWLRIRFDAKETDPARQLIEASLGGVLAFVIGLACEKLGLSGGWSYVAAGFVGTMGVNQVRSLAGKWAQRKVDG</sequence>
<dbReference type="AlphaFoldDB" id="A0A1H6ZWN1"/>
<dbReference type="EMBL" id="FNZE01000011">
    <property type="protein sequence ID" value="SEJ57731.1"/>
    <property type="molecule type" value="Genomic_DNA"/>
</dbReference>
<evidence type="ECO:0000256" key="1">
    <source>
        <dbReference type="SAM" id="Phobius"/>
    </source>
</evidence>
<keyword evidence="3" id="KW-1185">Reference proteome</keyword>
<proteinExistence type="predicted"/>
<dbReference type="NCBIfam" id="TIGR01594">
    <property type="entry name" value="holin_lambda"/>
    <property type="match status" value="1"/>
</dbReference>
<keyword evidence="1" id="KW-0812">Transmembrane</keyword>
<dbReference type="InterPro" id="IPR006481">
    <property type="entry name" value="Phage_lambda_GpS_holin"/>
</dbReference>
<dbReference type="OrthoDB" id="6711255at2"/>
<gene>
    <name evidence="2" type="ORF">SAMN05216201_11163</name>
</gene>